<dbReference type="AlphaFoldDB" id="A0A328VM59"/>
<keyword evidence="2" id="KW-0812">Transmembrane</keyword>
<comment type="caution">
    <text evidence="3">The sequence shown here is derived from an EMBL/GenBank/DDBJ whole genome shotgun (WGS) entry which is preliminary data.</text>
</comment>
<feature type="transmembrane region" description="Helical" evidence="2">
    <location>
        <begin position="60"/>
        <end position="78"/>
    </location>
</feature>
<name>A0A328VM59_9CHLR</name>
<evidence type="ECO:0000256" key="1">
    <source>
        <dbReference type="SAM" id="MobiDB-lite"/>
    </source>
</evidence>
<protein>
    <recommendedName>
        <fullName evidence="5">Adhesin domain-containing protein</fullName>
    </recommendedName>
</protein>
<sequence>MSQQQMMFPPAEGPKPEGEEQGQAQAEGEPRYPAPSFFEASYAAHEAFGKVQPGSSSLPAWQLALIIVVLVIIGSLFVSYLNSLLGLVLALAALIVLGGVVVLWGFRRVITLPPRCFEVTGRPTLIVRNPAGPISIHRGGSHTNTVEILATKYLSGLWGGRDELTVDCQQRENTVSVAVSNLYQHPFSLTNLGYVRLDISVPAVCDLQIEGNAGSVQILGGQGRLTVKTNAGTITVLQATLEDRSSLETDAGTITVQQSRLCGQVYCHTNAGAISFGGALEPGGHYQMTTNAGTIDVSLPPDTSLLLAASSNLGSVTNEFGQTLVGEPPRANLQLHTNLGTVTVRRTGLSMH</sequence>
<dbReference type="Proteomes" id="UP000248706">
    <property type="component" value="Unassembled WGS sequence"/>
</dbReference>
<feature type="region of interest" description="Disordered" evidence="1">
    <location>
        <begin position="1"/>
        <end position="30"/>
    </location>
</feature>
<organism evidence="3 4">
    <name type="scientific">Thermogemmatispora tikiterensis</name>
    <dbReference type="NCBI Taxonomy" id="1825093"/>
    <lineage>
        <taxon>Bacteria</taxon>
        <taxon>Bacillati</taxon>
        <taxon>Chloroflexota</taxon>
        <taxon>Ktedonobacteria</taxon>
        <taxon>Thermogemmatisporales</taxon>
        <taxon>Thermogemmatisporaceae</taxon>
        <taxon>Thermogemmatispora</taxon>
    </lineage>
</organism>
<evidence type="ECO:0008006" key="5">
    <source>
        <dbReference type="Google" id="ProtNLM"/>
    </source>
</evidence>
<dbReference type="EMBL" id="MCIF01000002">
    <property type="protein sequence ID" value="RAQ95255.1"/>
    <property type="molecule type" value="Genomic_DNA"/>
</dbReference>
<reference evidence="3 4" key="1">
    <citation type="submission" date="2016-08" db="EMBL/GenBank/DDBJ databases">
        <title>Analysis of Carbohydrate Active Enzymes in Thermogemmatispora T81 Reveals Carbohydrate Degradation Ability.</title>
        <authorList>
            <person name="Tomazini A."/>
            <person name="Lal S."/>
            <person name="Stott M."/>
            <person name="Henrissat B."/>
            <person name="Polikarpov I."/>
            <person name="Sparling R."/>
            <person name="Levin D.B."/>
        </authorList>
    </citation>
    <scope>NUCLEOTIDE SEQUENCE [LARGE SCALE GENOMIC DNA]</scope>
    <source>
        <strain evidence="3 4">T81</strain>
    </source>
</reference>
<evidence type="ECO:0000256" key="2">
    <source>
        <dbReference type="SAM" id="Phobius"/>
    </source>
</evidence>
<gene>
    <name evidence="3" type="ORF">A4R35_06890</name>
</gene>
<keyword evidence="2" id="KW-1133">Transmembrane helix</keyword>
<evidence type="ECO:0000313" key="3">
    <source>
        <dbReference type="EMBL" id="RAQ95255.1"/>
    </source>
</evidence>
<evidence type="ECO:0000313" key="4">
    <source>
        <dbReference type="Proteomes" id="UP000248706"/>
    </source>
</evidence>
<keyword evidence="2" id="KW-0472">Membrane</keyword>
<feature type="transmembrane region" description="Helical" evidence="2">
    <location>
        <begin position="84"/>
        <end position="106"/>
    </location>
</feature>
<dbReference type="RefSeq" id="WP_112427817.1">
    <property type="nucleotide sequence ID" value="NZ_MCIF01000002.1"/>
</dbReference>
<keyword evidence="4" id="KW-1185">Reference proteome</keyword>
<accession>A0A328VM59</accession>
<proteinExistence type="predicted"/>
<dbReference type="OrthoDB" id="147403at2"/>